<dbReference type="EMBL" id="JAINUF010000003">
    <property type="protein sequence ID" value="KAJ8368262.1"/>
    <property type="molecule type" value="Genomic_DNA"/>
</dbReference>
<dbReference type="InterPro" id="IPR043407">
    <property type="entry name" value="Nkap_D1"/>
</dbReference>
<evidence type="ECO:0000313" key="2">
    <source>
        <dbReference type="EMBL" id="KAJ8368262.1"/>
    </source>
</evidence>
<feature type="compositionally biased region" description="Basic residues" evidence="1">
    <location>
        <begin position="214"/>
        <end position="231"/>
    </location>
</feature>
<evidence type="ECO:0000313" key="3">
    <source>
        <dbReference type="Proteomes" id="UP001152622"/>
    </source>
</evidence>
<dbReference type="Pfam" id="PF15692">
    <property type="entry name" value="NKAP"/>
    <property type="match status" value="1"/>
</dbReference>
<organism evidence="2 3">
    <name type="scientific">Synaphobranchus kaupii</name>
    <name type="common">Kaup's arrowtooth eel</name>
    <dbReference type="NCBI Taxonomy" id="118154"/>
    <lineage>
        <taxon>Eukaryota</taxon>
        <taxon>Metazoa</taxon>
        <taxon>Chordata</taxon>
        <taxon>Craniata</taxon>
        <taxon>Vertebrata</taxon>
        <taxon>Euteleostomi</taxon>
        <taxon>Actinopterygii</taxon>
        <taxon>Neopterygii</taxon>
        <taxon>Teleostei</taxon>
        <taxon>Anguilliformes</taxon>
        <taxon>Synaphobranchidae</taxon>
        <taxon>Synaphobranchus</taxon>
    </lineage>
</organism>
<gene>
    <name evidence="2" type="ORF">SKAU_G00082900</name>
</gene>
<dbReference type="PANTHER" id="PTHR46940">
    <property type="entry name" value="NKAP DOMAIN-CONTAINING 1"/>
    <property type="match status" value="1"/>
</dbReference>
<sequence>MPLSFHSVELLLIEDYKPYPTLLQRSGDSMSRIPMLLRNVIRHTDAHNKIQEESEMWKLRGMEKQVPGDQVMPHGRKPAHMPRGHMHCDRFLEETSASTRDREDEREARYATRKLYDFEASDPNRWGHSGFKELYPEEFGIDGEKECRDGDNLQLRKRRCKAALGSERHKRSKKSSHKKKKKKEKKRRKEDEEEQGGQGRRSSSSSESRDGDRRRPRRKSGKSKHRRKKRERERERREESRSGDSASEGSGGRRARRPRKRRRKAGSDGGCRAPDEPHRKKRKDWKAPNEQNSEESSED</sequence>
<feature type="compositionally biased region" description="Basic residues" evidence="1">
    <location>
        <begin position="168"/>
        <end position="188"/>
    </location>
</feature>
<dbReference type="AlphaFoldDB" id="A0A9Q1FV98"/>
<protein>
    <submittedName>
        <fullName evidence="2">Uncharacterized protein</fullName>
    </submittedName>
</protein>
<feature type="region of interest" description="Disordered" evidence="1">
    <location>
        <begin position="161"/>
        <end position="299"/>
    </location>
</feature>
<feature type="compositionally biased region" description="Basic residues" evidence="1">
    <location>
        <begin position="253"/>
        <end position="264"/>
    </location>
</feature>
<comment type="caution">
    <text evidence="2">The sequence shown here is derived from an EMBL/GenBank/DDBJ whole genome shotgun (WGS) entry which is preliminary data.</text>
</comment>
<feature type="compositionally biased region" description="Basic and acidic residues" evidence="1">
    <location>
        <begin position="232"/>
        <end position="242"/>
    </location>
</feature>
<keyword evidence="3" id="KW-1185">Reference proteome</keyword>
<evidence type="ECO:0000256" key="1">
    <source>
        <dbReference type="SAM" id="MobiDB-lite"/>
    </source>
</evidence>
<accession>A0A9Q1FV98</accession>
<dbReference type="PANTHER" id="PTHR46940:SF1">
    <property type="entry name" value="NKAP DOMAIN CONTAINING 1"/>
    <property type="match status" value="1"/>
</dbReference>
<reference evidence="2" key="1">
    <citation type="journal article" date="2023" name="Science">
        <title>Genome structures resolve the early diversification of teleost fishes.</title>
        <authorList>
            <person name="Parey E."/>
            <person name="Louis A."/>
            <person name="Montfort J."/>
            <person name="Bouchez O."/>
            <person name="Roques C."/>
            <person name="Iampietro C."/>
            <person name="Lluch J."/>
            <person name="Castinel A."/>
            <person name="Donnadieu C."/>
            <person name="Desvignes T."/>
            <person name="Floi Bucao C."/>
            <person name="Jouanno E."/>
            <person name="Wen M."/>
            <person name="Mejri S."/>
            <person name="Dirks R."/>
            <person name="Jansen H."/>
            <person name="Henkel C."/>
            <person name="Chen W.J."/>
            <person name="Zahm M."/>
            <person name="Cabau C."/>
            <person name="Klopp C."/>
            <person name="Thompson A.W."/>
            <person name="Robinson-Rechavi M."/>
            <person name="Braasch I."/>
            <person name="Lecointre G."/>
            <person name="Bobe J."/>
            <person name="Postlethwait J.H."/>
            <person name="Berthelot C."/>
            <person name="Roest Crollius H."/>
            <person name="Guiguen Y."/>
        </authorList>
    </citation>
    <scope>NUCLEOTIDE SEQUENCE</scope>
    <source>
        <strain evidence="2">WJC10195</strain>
    </source>
</reference>
<dbReference type="OrthoDB" id="10055694at2759"/>
<name>A0A9Q1FV98_SYNKA</name>
<proteinExistence type="predicted"/>
<dbReference type="Proteomes" id="UP001152622">
    <property type="component" value="Chromosome 3"/>
</dbReference>